<comment type="caution">
    <text evidence="1">The sequence shown here is derived from an EMBL/GenBank/DDBJ whole genome shotgun (WGS) entry which is preliminary data.</text>
</comment>
<dbReference type="InterPro" id="IPR049210">
    <property type="entry name" value="DUF6812"/>
</dbReference>
<dbReference type="EMBL" id="AAEW02000001">
    <property type="protein sequence ID" value="EAT17131.1"/>
    <property type="molecule type" value="Genomic_DNA"/>
</dbReference>
<dbReference type="Proteomes" id="UP000005695">
    <property type="component" value="Unassembled WGS sequence"/>
</dbReference>
<dbReference type="Pfam" id="PF20660">
    <property type="entry name" value="DUF6812"/>
    <property type="match status" value="1"/>
</dbReference>
<dbReference type="OrthoDB" id="8566290at2"/>
<name>Q1K4H2_DESA6</name>
<protein>
    <submittedName>
        <fullName evidence="1">Uncharacterized protein</fullName>
    </submittedName>
</protein>
<proteinExistence type="predicted"/>
<reference evidence="1" key="1">
    <citation type="submission" date="2006-05" db="EMBL/GenBank/DDBJ databases">
        <title>Annotation of the draft genome assembly of Desulfuromonas acetoxidans DSM 684.</title>
        <authorList>
            <consortium name="US DOE Joint Genome Institute (JGI-ORNL)"/>
            <person name="Larimer F."/>
            <person name="Land M."/>
            <person name="Hauser L."/>
        </authorList>
    </citation>
    <scope>NUCLEOTIDE SEQUENCE [LARGE SCALE GENOMIC DNA]</scope>
    <source>
        <strain evidence="1">DSM 684</strain>
    </source>
</reference>
<dbReference type="AlphaFoldDB" id="Q1K4H2"/>
<dbReference type="RefSeq" id="WP_005997308.1">
    <property type="nucleotide sequence ID" value="NZ_AAEW02000001.1"/>
</dbReference>
<gene>
    <name evidence="1" type="ORF">Dace_2997</name>
</gene>
<evidence type="ECO:0000313" key="1">
    <source>
        <dbReference type="EMBL" id="EAT17131.1"/>
    </source>
</evidence>
<keyword evidence="2" id="KW-1185">Reference proteome</keyword>
<organism evidence="1 2">
    <name type="scientific">Desulfuromonas acetoxidans (strain DSM 684 / 11070)</name>
    <dbReference type="NCBI Taxonomy" id="281689"/>
    <lineage>
        <taxon>Bacteria</taxon>
        <taxon>Pseudomonadati</taxon>
        <taxon>Thermodesulfobacteriota</taxon>
        <taxon>Desulfuromonadia</taxon>
        <taxon>Desulfuromonadales</taxon>
        <taxon>Desulfuromonadaceae</taxon>
        <taxon>Desulfuromonas</taxon>
    </lineage>
</organism>
<reference evidence="1" key="2">
    <citation type="submission" date="2006-05" db="EMBL/GenBank/DDBJ databases">
        <title>Sequencing of the draft genome and assembly of Desulfuromonas acetoxidans DSM 684.</title>
        <authorList>
            <consortium name="US DOE Joint Genome Institute (JGI-PGF)"/>
            <person name="Copeland A."/>
            <person name="Lucas S."/>
            <person name="Lapidus A."/>
            <person name="Barry K."/>
            <person name="Detter J.C."/>
            <person name="Glavina del Rio T."/>
            <person name="Hammon N."/>
            <person name="Israni S."/>
            <person name="Dalin E."/>
            <person name="Tice H."/>
            <person name="Bruce D."/>
            <person name="Pitluck S."/>
            <person name="Richardson P."/>
        </authorList>
    </citation>
    <scope>NUCLEOTIDE SEQUENCE [LARGE SCALE GENOMIC DNA]</scope>
    <source>
        <strain evidence="1">DSM 684</strain>
    </source>
</reference>
<sequence length="116" mass="13202">MTVSREPNTMMKVVILTHNYRVVGRVYVKKGARLTDAVCEARQFIAVAEAQVWERQTGNHLLQAGFINVSRDEIEIILPADAVDCECDDMGSLGTWLLQRRHDTDEDQQELDLDVE</sequence>
<evidence type="ECO:0000313" key="2">
    <source>
        <dbReference type="Proteomes" id="UP000005695"/>
    </source>
</evidence>
<accession>Q1K4H2</accession>